<feature type="compositionally biased region" description="Polar residues" evidence="1">
    <location>
        <begin position="187"/>
        <end position="200"/>
    </location>
</feature>
<protein>
    <submittedName>
        <fullName evidence="2">Uncharacterized protein</fullName>
    </submittedName>
</protein>
<evidence type="ECO:0000313" key="2">
    <source>
        <dbReference type="EMBL" id="KAG5641146.1"/>
    </source>
</evidence>
<feature type="region of interest" description="Disordered" evidence="1">
    <location>
        <begin position="137"/>
        <end position="173"/>
    </location>
</feature>
<accession>A0A9P7KAR8</accession>
<dbReference type="Proteomes" id="UP000775547">
    <property type="component" value="Unassembled WGS sequence"/>
</dbReference>
<dbReference type="AlphaFoldDB" id="A0A9P7KAR8"/>
<reference evidence="2" key="1">
    <citation type="submission" date="2020-07" db="EMBL/GenBank/DDBJ databases">
        <authorList>
            <person name="Nieuwenhuis M."/>
            <person name="Van De Peppel L.J.J."/>
        </authorList>
    </citation>
    <scope>NUCLEOTIDE SEQUENCE</scope>
    <source>
        <strain evidence="2">AP01</strain>
        <tissue evidence="2">Mycelium</tissue>
    </source>
</reference>
<keyword evidence="3" id="KW-1185">Reference proteome</keyword>
<sequence>MDWARKRPQCPTCRHPTSDQCRIFLKFVEPSATKKPISVNEGLDLITKDTPAVSLKRAAQKIKKEAETGPKDVSRSLLESAKQLEHRLYPLASELAKERTANAALMTENASLKSLLEETSYTQSQILDLQRRLSEAEENQRSATSRAARKKEDNTRLNDSVKRHRRTLAKKDEELEALRAKLDANENEASSTITSQRGLH</sequence>
<dbReference type="OrthoDB" id="8062037at2759"/>
<name>A0A9P7KAR8_9AGAR</name>
<comment type="caution">
    <text evidence="2">The sequence shown here is derived from an EMBL/GenBank/DDBJ whole genome shotgun (WGS) entry which is preliminary data.</text>
</comment>
<feature type="compositionally biased region" description="Basic and acidic residues" evidence="1">
    <location>
        <begin position="150"/>
        <end position="161"/>
    </location>
</feature>
<evidence type="ECO:0000313" key="3">
    <source>
        <dbReference type="Proteomes" id="UP000775547"/>
    </source>
</evidence>
<gene>
    <name evidence="2" type="ORF">DXG03_005885</name>
</gene>
<feature type="region of interest" description="Disordered" evidence="1">
    <location>
        <begin position="181"/>
        <end position="200"/>
    </location>
</feature>
<dbReference type="EMBL" id="JABCKV010000377">
    <property type="protein sequence ID" value="KAG5641146.1"/>
    <property type="molecule type" value="Genomic_DNA"/>
</dbReference>
<proteinExistence type="predicted"/>
<organism evidence="2 3">
    <name type="scientific">Asterophora parasitica</name>
    <dbReference type="NCBI Taxonomy" id="117018"/>
    <lineage>
        <taxon>Eukaryota</taxon>
        <taxon>Fungi</taxon>
        <taxon>Dikarya</taxon>
        <taxon>Basidiomycota</taxon>
        <taxon>Agaricomycotina</taxon>
        <taxon>Agaricomycetes</taxon>
        <taxon>Agaricomycetidae</taxon>
        <taxon>Agaricales</taxon>
        <taxon>Tricholomatineae</taxon>
        <taxon>Lyophyllaceae</taxon>
        <taxon>Asterophora</taxon>
    </lineage>
</organism>
<evidence type="ECO:0000256" key="1">
    <source>
        <dbReference type="SAM" id="MobiDB-lite"/>
    </source>
</evidence>
<reference evidence="2" key="2">
    <citation type="submission" date="2021-10" db="EMBL/GenBank/DDBJ databases">
        <title>Phylogenomics reveals ancestral predisposition of the termite-cultivated fungus Termitomyces towards a domesticated lifestyle.</title>
        <authorList>
            <person name="Auxier B."/>
            <person name="Grum-Grzhimaylo A."/>
            <person name="Cardenas M.E."/>
            <person name="Lodge J.D."/>
            <person name="Laessoe T."/>
            <person name="Pedersen O."/>
            <person name="Smith M.E."/>
            <person name="Kuyper T.W."/>
            <person name="Franco-Molano E.A."/>
            <person name="Baroni T.J."/>
            <person name="Aanen D.K."/>
        </authorList>
    </citation>
    <scope>NUCLEOTIDE SEQUENCE</scope>
    <source>
        <strain evidence="2">AP01</strain>
        <tissue evidence="2">Mycelium</tissue>
    </source>
</reference>